<keyword evidence="18" id="KW-1185">Reference proteome</keyword>
<evidence type="ECO:0000256" key="3">
    <source>
        <dbReference type="ARBA" id="ARBA00022548"/>
    </source>
</evidence>
<evidence type="ECO:0000256" key="12">
    <source>
        <dbReference type="ARBA" id="ARBA00049645"/>
    </source>
</evidence>
<dbReference type="EC" id="1.1.3.6" evidence="13"/>
<reference evidence="17 18" key="1">
    <citation type="submission" date="2019-10" db="EMBL/GenBank/DDBJ databases">
        <title>Whole genome shotgun sequence of Acrocarpospora corrugata NBRC 13972.</title>
        <authorList>
            <person name="Ichikawa N."/>
            <person name="Kimura A."/>
            <person name="Kitahashi Y."/>
            <person name="Komaki H."/>
            <person name="Oguchi A."/>
        </authorList>
    </citation>
    <scope>NUCLEOTIDE SEQUENCE [LARGE SCALE GENOMIC DNA]</scope>
    <source>
        <strain evidence="17 18">NBRC 13972</strain>
    </source>
</reference>
<keyword evidence="3" id="KW-0153">Cholesterol metabolism</keyword>
<dbReference type="GO" id="GO:0008203">
    <property type="term" value="P:cholesterol metabolic process"/>
    <property type="evidence" value="ECO:0007669"/>
    <property type="project" value="UniProtKB-KW"/>
</dbReference>
<dbReference type="Gene3D" id="3.50.50.60">
    <property type="entry name" value="FAD/NAD(P)-binding domain"/>
    <property type="match status" value="3"/>
</dbReference>
<evidence type="ECO:0000256" key="2">
    <source>
        <dbReference type="ARBA" id="ARBA00010790"/>
    </source>
</evidence>
<dbReference type="InterPro" id="IPR052542">
    <property type="entry name" value="Cholesterol_Oxidase"/>
</dbReference>
<dbReference type="InterPro" id="IPR003953">
    <property type="entry name" value="FAD-dep_OxRdtase_2_FAD-bd"/>
</dbReference>
<dbReference type="PANTHER" id="PTHR47470:SF1">
    <property type="entry name" value="FAD-DEPENDENT OXIDOREDUCTASE 2 FAD BINDING DOMAIN-CONTAINING PROTEIN"/>
    <property type="match status" value="1"/>
</dbReference>
<evidence type="ECO:0000256" key="1">
    <source>
        <dbReference type="ARBA" id="ARBA00001974"/>
    </source>
</evidence>
<evidence type="ECO:0000313" key="18">
    <source>
        <dbReference type="Proteomes" id="UP000334990"/>
    </source>
</evidence>
<evidence type="ECO:0000256" key="6">
    <source>
        <dbReference type="ARBA" id="ARBA00023002"/>
    </source>
</evidence>
<evidence type="ECO:0000313" key="17">
    <source>
        <dbReference type="EMBL" id="GER98689.1"/>
    </source>
</evidence>
<dbReference type="Proteomes" id="UP000334990">
    <property type="component" value="Unassembled WGS sequence"/>
</dbReference>
<dbReference type="PROSITE" id="PS50206">
    <property type="entry name" value="RHODANESE_3"/>
    <property type="match status" value="1"/>
</dbReference>
<name>A0A5M3VRU9_9ACTN</name>
<sequence length="728" mass="79341">MEHIDVLVAGSGFGGSVAAYRLAEAGFGVVVMERGRAWKPGSFPRSPAQMSRAFWDPAEGLHGLFDVWSFGDCDSVVSSGLGGGSLIYANVLLRKEEKWFVRESPLPGGGYEHWPVTRDMLDPHYDAVERMLGATPYPLDQDAYRDTAKTRAMQDAAAELGLDWQLPPLAVSFAPKAGARPGIGLPIVDPDYGSLHGVPRRTCRLCGECDIGCNDGAKNSLDHTYLAAARHHGADLRTLHEVRTITPRPGGGYEVGYVRHDPLTEPETISCDRLVLAAGTYGTTYLLLRNRAALPGLSETLGTRFSGNGDIISFLLRAQDRPIAASRGPVITSSIRLPDGAYIQEGGFPSFVDWIAEASDVGEEFRRAVWFVWERLRGLITRDHNLSAELSRLMGAGELSDRSLPILGMGRDVPDGVLRLRGDRLVLDWNAETSREYYAELRAIIRRIGDVLGAEYSDAPLRRVLTAHPLGGAPMGRHPGEGVCDSRGEVFGFPGLYVADGAAMPGPVGPNPSLTIAAVADRMADRITRGKNARMAHETIRTALSFTEEMGGSLNGGDRVTFQLTITTDDIDRFLAEPEHLARAEGWIDAAICGGRRPIERGWFNLFAPGESPDHREMRYRLHFRDGENQPRTLVGLKHVRHGPPTRLWLDTSTLHTTLLEGHLDEGDEGRILATGTLRILPSDLGRMLTTFRTSGPGGAAALARFGAFFLGELWDVYGPGQERPQGS</sequence>
<accession>A0A5M3VRU9</accession>
<keyword evidence="10" id="KW-0413">Isomerase</keyword>
<dbReference type="InterPro" id="IPR036188">
    <property type="entry name" value="FAD/NAD-bd_sf"/>
</dbReference>
<evidence type="ECO:0000256" key="15">
    <source>
        <dbReference type="ARBA" id="ARBA00049778"/>
    </source>
</evidence>
<dbReference type="EMBL" id="BLAD01000037">
    <property type="protein sequence ID" value="GER98689.1"/>
    <property type="molecule type" value="Genomic_DNA"/>
</dbReference>
<dbReference type="EC" id="5.3.3.1" evidence="11"/>
<evidence type="ECO:0000256" key="5">
    <source>
        <dbReference type="ARBA" id="ARBA00022827"/>
    </source>
</evidence>
<keyword evidence="8" id="KW-1207">Sterol metabolism</keyword>
<evidence type="ECO:0000259" key="16">
    <source>
        <dbReference type="PROSITE" id="PS50206"/>
    </source>
</evidence>
<feature type="domain" description="Rhodanese" evidence="16">
    <location>
        <begin position="6"/>
        <end position="47"/>
    </location>
</feature>
<evidence type="ECO:0000256" key="10">
    <source>
        <dbReference type="ARBA" id="ARBA00023235"/>
    </source>
</evidence>
<dbReference type="SUPFAM" id="SSF51905">
    <property type="entry name" value="FAD/NAD(P)-binding domain"/>
    <property type="match status" value="1"/>
</dbReference>
<evidence type="ECO:0000256" key="4">
    <source>
        <dbReference type="ARBA" id="ARBA00022630"/>
    </source>
</evidence>
<dbReference type="InterPro" id="IPR007867">
    <property type="entry name" value="GMC_OxRtase_C"/>
</dbReference>
<evidence type="ECO:0000256" key="8">
    <source>
        <dbReference type="ARBA" id="ARBA00023166"/>
    </source>
</evidence>
<dbReference type="Pfam" id="PF00732">
    <property type="entry name" value="GMC_oxred_N"/>
    <property type="match status" value="1"/>
</dbReference>
<dbReference type="InterPro" id="IPR000172">
    <property type="entry name" value="GMC_OxRdtase_N"/>
</dbReference>
<keyword evidence="4" id="KW-0285">Flavoprotein</keyword>
<keyword evidence="6" id="KW-0560">Oxidoreductase</keyword>
<comment type="cofactor">
    <cofactor evidence="1">
        <name>FAD</name>
        <dbReference type="ChEBI" id="CHEBI:57692"/>
    </cofactor>
</comment>
<gene>
    <name evidence="17" type="ORF">Acor_07510</name>
</gene>
<evidence type="ECO:0000256" key="13">
    <source>
        <dbReference type="ARBA" id="ARBA00049723"/>
    </source>
</evidence>
<keyword evidence="5" id="KW-0274">FAD</keyword>
<evidence type="ECO:0000256" key="9">
    <source>
        <dbReference type="ARBA" id="ARBA00023221"/>
    </source>
</evidence>
<dbReference type="Pfam" id="PF00890">
    <property type="entry name" value="FAD_binding_2"/>
    <property type="match status" value="1"/>
</dbReference>
<dbReference type="GO" id="GO:0016995">
    <property type="term" value="F:cholesterol oxidase activity"/>
    <property type="evidence" value="ECO:0007669"/>
    <property type="project" value="UniProtKB-EC"/>
</dbReference>
<comment type="similarity">
    <text evidence="2">Belongs to the GMC oxidoreductase family.</text>
</comment>
<comment type="caution">
    <text evidence="17">The sequence shown here is derived from an EMBL/GenBank/DDBJ whole genome shotgun (WGS) entry which is preliminary data.</text>
</comment>
<evidence type="ECO:0000256" key="11">
    <source>
        <dbReference type="ARBA" id="ARBA00038856"/>
    </source>
</evidence>
<keyword evidence="9" id="KW-0753">Steroid metabolism</keyword>
<evidence type="ECO:0000256" key="14">
    <source>
        <dbReference type="ARBA" id="ARBA00049744"/>
    </source>
</evidence>
<proteinExistence type="inferred from homology"/>
<dbReference type="InterPro" id="IPR001763">
    <property type="entry name" value="Rhodanese-like_dom"/>
</dbReference>
<organism evidence="17 18">
    <name type="scientific">Acrocarpospora corrugata</name>
    <dbReference type="NCBI Taxonomy" id="35763"/>
    <lineage>
        <taxon>Bacteria</taxon>
        <taxon>Bacillati</taxon>
        <taxon>Actinomycetota</taxon>
        <taxon>Actinomycetes</taxon>
        <taxon>Streptosporangiales</taxon>
        <taxon>Streptosporangiaceae</taxon>
        <taxon>Acrocarpospora</taxon>
    </lineage>
</organism>
<protein>
    <recommendedName>
        <fullName evidence="14">Cholesterol oxidase</fullName>
        <ecNumber evidence="13">1.1.3.6</ecNumber>
        <ecNumber evidence="11">5.3.3.1</ecNumber>
    </recommendedName>
    <alternativeName>
        <fullName evidence="15">Cholesterol isomerase</fullName>
    </alternativeName>
</protein>
<dbReference type="GO" id="GO:0004769">
    <property type="term" value="F:steroid Delta-isomerase activity"/>
    <property type="evidence" value="ECO:0007669"/>
    <property type="project" value="UniProtKB-EC"/>
</dbReference>
<dbReference type="AlphaFoldDB" id="A0A5M3VRU9"/>
<comment type="pathway">
    <text evidence="12">Steroid metabolism; cholesterol degradation.</text>
</comment>
<dbReference type="Pfam" id="PF05199">
    <property type="entry name" value="GMC_oxred_C"/>
    <property type="match status" value="1"/>
</dbReference>
<dbReference type="PANTHER" id="PTHR47470">
    <property type="entry name" value="CHOLESTEROL OXIDASE"/>
    <property type="match status" value="1"/>
</dbReference>
<dbReference type="GO" id="GO:0050660">
    <property type="term" value="F:flavin adenine dinucleotide binding"/>
    <property type="evidence" value="ECO:0007669"/>
    <property type="project" value="InterPro"/>
</dbReference>
<evidence type="ECO:0000256" key="7">
    <source>
        <dbReference type="ARBA" id="ARBA00023098"/>
    </source>
</evidence>
<keyword evidence="7" id="KW-0443">Lipid metabolism</keyword>
<dbReference type="RefSeq" id="WP_246238406.1">
    <property type="nucleotide sequence ID" value="NZ_BAAABN010000078.1"/>
</dbReference>